<organism evidence="2 3">
    <name type="scientific">Lignipirellula cremea</name>
    <dbReference type="NCBI Taxonomy" id="2528010"/>
    <lineage>
        <taxon>Bacteria</taxon>
        <taxon>Pseudomonadati</taxon>
        <taxon>Planctomycetota</taxon>
        <taxon>Planctomycetia</taxon>
        <taxon>Pirellulales</taxon>
        <taxon>Pirellulaceae</taxon>
        <taxon>Lignipirellula</taxon>
    </lineage>
</organism>
<dbReference type="AlphaFoldDB" id="A0A518DRY5"/>
<gene>
    <name evidence="2" type="primary">fur_1</name>
    <name evidence="2" type="ORF">Pla8534_23890</name>
</gene>
<dbReference type="Pfam" id="PF01475">
    <property type="entry name" value="FUR"/>
    <property type="match status" value="1"/>
</dbReference>
<feature type="binding site" evidence="1">
    <location>
        <position position="103"/>
    </location>
    <ligand>
        <name>Zn(2+)</name>
        <dbReference type="ChEBI" id="CHEBI:29105"/>
    </ligand>
</feature>
<comment type="cofactor">
    <cofactor evidence="1">
        <name>Zn(2+)</name>
        <dbReference type="ChEBI" id="CHEBI:29105"/>
    </cofactor>
    <text evidence="1">Binds 1 zinc ion per subunit.</text>
</comment>
<dbReference type="Proteomes" id="UP000317648">
    <property type="component" value="Chromosome"/>
</dbReference>
<dbReference type="GO" id="GO:0045892">
    <property type="term" value="P:negative regulation of DNA-templated transcription"/>
    <property type="evidence" value="ECO:0007669"/>
    <property type="project" value="TreeGrafter"/>
</dbReference>
<proteinExistence type="predicted"/>
<evidence type="ECO:0000256" key="1">
    <source>
        <dbReference type="PIRSR" id="PIRSR602481-1"/>
    </source>
</evidence>
<dbReference type="OrthoDB" id="8659436at2"/>
<keyword evidence="1" id="KW-0862">Zinc</keyword>
<dbReference type="GO" id="GO:1900376">
    <property type="term" value="P:regulation of secondary metabolite biosynthetic process"/>
    <property type="evidence" value="ECO:0007669"/>
    <property type="project" value="TreeGrafter"/>
</dbReference>
<dbReference type="SUPFAM" id="SSF46785">
    <property type="entry name" value="Winged helix' DNA-binding domain"/>
    <property type="match status" value="1"/>
</dbReference>
<dbReference type="InterPro" id="IPR036388">
    <property type="entry name" value="WH-like_DNA-bd_sf"/>
</dbReference>
<protein>
    <submittedName>
        <fullName evidence="2">Ferric uptake regulation protein</fullName>
    </submittedName>
</protein>
<keyword evidence="1" id="KW-0479">Metal-binding</keyword>
<feature type="binding site" evidence="1">
    <location>
        <position position="106"/>
    </location>
    <ligand>
        <name>Zn(2+)</name>
        <dbReference type="ChEBI" id="CHEBI:29105"/>
    </ligand>
</feature>
<dbReference type="Gene3D" id="1.10.10.10">
    <property type="entry name" value="Winged helix-like DNA-binding domain superfamily/Winged helix DNA-binding domain"/>
    <property type="match status" value="1"/>
</dbReference>
<sequence>MEDGGQPEMSIDAARQLVRKAGLRATPARLLVMQCLAGSSRPLSHLEVCEQIGDRGFDPSTIYRSLTELSEAGVLARLDVDSTRRFEYLSDEAQSGEHPHFLCVDCGKMACLEGYSFRLTPRKSASAPVGEITQVLVKGHCVECK</sequence>
<dbReference type="GO" id="GO:0008270">
    <property type="term" value="F:zinc ion binding"/>
    <property type="evidence" value="ECO:0007669"/>
    <property type="project" value="TreeGrafter"/>
</dbReference>
<dbReference type="GO" id="GO:0003700">
    <property type="term" value="F:DNA-binding transcription factor activity"/>
    <property type="evidence" value="ECO:0007669"/>
    <property type="project" value="InterPro"/>
</dbReference>
<dbReference type="KEGG" id="lcre:Pla8534_23890"/>
<name>A0A518DRY5_9BACT</name>
<reference evidence="2 3" key="1">
    <citation type="submission" date="2019-02" db="EMBL/GenBank/DDBJ databases">
        <title>Deep-cultivation of Planctomycetes and their phenomic and genomic characterization uncovers novel biology.</title>
        <authorList>
            <person name="Wiegand S."/>
            <person name="Jogler M."/>
            <person name="Boedeker C."/>
            <person name="Pinto D."/>
            <person name="Vollmers J."/>
            <person name="Rivas-Marin E."/>
            <person name="Kohn T."/>
            <person name="Peeters S.H."/>
            <person name="Heuer A."/>
            <person name="Rast P."/>
            <person name="Oberbeckmann S."/>
            <person name="Bunk B."/>
            <person name="Jeske O."/>
            <person name="Meyerdierks A."/>
            <person name="Storesund J.E."/>
            <person name="Kallscheuer N."/>
            <person name="Luecker S."/>
            <person name="Lage O.M."/>
            <person name="Pohl T."/>
            <person name="Merkel B.J."/>
            <person name="Hornburger P."/>
            <person name="Mueller R.-W."/>
            <person name="Bruemmer F."/>
            <person name="Labrenz M."/>
            <person name="Spormann A.M."/>
            <person name="Op den Camp H."/>
            <person name="Overmann J."/>
            <person name="Amann R."/>
            <person name="Jetten M.S.M."/>
            <person name="Mascher T."/>
            <person name="Medema M.H."/>
            <person name="Devos D.P."/>
            <person name="Kaster A.-K."/>
            <person name="Ovreas L."/>
            <person name="Rohde M."/>
            <person name="Galperin M.Y."/>
            <person name="Jogler C."/>
        </authorList>
    </citation>
    <scope>NUCLEOTIDE SEQUENCE [LARGE SCALE GENOMIC DNA]</scope>
    <source>
        <strain evidence="2 3">Pla85_3_4</strain>
    </source>
</reference>
<keyword evidence="3" id="KW-1185">Reference proteome</keyword>
<accession>A0A518DRY5</accession>
<evidence type="ECO:0000313" key="2">
    <source>
        <dbReference type="EMBL" id="QDU94596.1"/>
    </source>
</evidence>
<dbReference type="EMBL" id="CP036433">
    <property type="protein sequence ID" value="QDU94596.1"/>
    <property type="molecule type" value="Genomic_DNA"/>
</dbReference>
<dbReference type="InterPro" id="IPR036390">
    <property type="entry name" value="WH_DNA-bd_sf"/>
</dbReference>
<dbReference type="InterPro" id="IPR002481">
    <property type="entry name" value="FUR"/>
</dbReference>
<dbReference type="PANTHER" id="PTHR33202">
    <property type="entry name" value="ZINC UPTAKE REGULATION PROTEIN"/>
    <property type="match status" value="1"/>
</dbReference>
<evidence type="ECO:0000313" key="3">
    <source>
        <dbReference type="Proteomes" id="UP000317648"/>
    </source>
</evidence>
<dbReference type="PANTHER" id="PTHR33202:SF7">
    <property type="entry name" value="FERRIC UPTAKE REGULATION PROTEIN"/>
    <property type="match status" value="1"/>
</dbReference>
<dbReference type="GO" id="GO:0000976">
    <property type="term" value="F:transcription cis-regulatory region binding"/>
    <property type="evidence" value="ECO:0007669"/>
    <property type="project" value="TreeGrafter"/>
</dbReference>